<dbReference type="EMBL" id="AACS02000002">
    <property type="protein sequence ID" value="EAU88739.2"/>
    <property type="molecule type" value="Genomic_DNA"/>
</dbReference>
<dbReference type="VEuPathDB" id="FungiDB:CC1G_01112"/>
<dbReference type="GO" id="GO:0033754">
    <property type="term" value="F:indoleamine 2,3-dioxygenase activity"/>
    <property type="evidence" value="ECO:0007669"/>
    <property type="project" value="TreeGrafter"/>
</dbReference>
<dbReference type="SUPFAM" id="SSF140959">
    <property type="entry name" value="Indolic compounds 2,3-dioxygenase-like"/>
    <property type="match status" value="1"/>
</dbReference>
<keyword evidence="6" id="KW-1185">Reference proteome</keyword>
<keyword evidence="2 4" id="KW-0479">Metal-binding</keyword>
<dbReference type="GO" id="GO:0046872">
    <property type="term" value="F:metal ion binding"/>
    <property type="evidence" value="ECO:0007669"/>
    <property type="project" value="UniProtKB-KW"/>
</dbReference>
<dbReference type="GO" id="GO:0020037">
    <property type="term" value="F:heme binding"/>
    <property type="evidence" value="ECO:0007669"/>
    <property type="project" value="InterPro"/>
</dbReference>
<dbReference type="STRING" id="240176.A8NEJ8"/>
<dbReference type="GO" id="GO:0005737">
    <property type="term" value="C:cytoplasm"/>
    <property type="evidence" value="ECO:0007669"/>
    <property type="project" value="TreeGrafter"/>
</dbReference>
<dbReference type="InterPro" id="IPR037217">
    <property type="entry name" value="Trp/Indoleamine_2_3_dOase-like"/>
</dbReference>
<dbReference type="Pfam" id="PF01231">
    <property type="entry name" value="IDO"/>
    <property type="match status" value="1"/>
</dbReference>
<dbReference type="KEGG" id="cci:CC1G_01112"/>
<dbReference type="Gene3D" id="1.20.58.480">
    <property type="match status" value="1"/>
</dbReference>
<feature type="binding site" description="proximal binding residue" evidence="4">
    <location>
        <position position="509"/>
    </location>
    <ligand>
        <name>heme b</name>
        <dbReference type="ChEBI" id="CHEBI:60344"/>
    </ligand>
    <ligandPart>
        <name>Fe</name>
        <dbReference type="ChEBI" id="CHEBI:18248"/>
    </ligandPart>
</feature>
<organism evidence="5 6">
    <name type="scientific">Coprinopsis cinerea (strain Okayama-7 / 130 / ATCC MYA-4618 / FGSC 9003)</name>
    <name type="common">Inky cap fungus</name>
    <name type="synonym">Hormographiella aspergillata</name>
    <dbReference type="NCBI Taxonomy" id="240176"/>
    <lineage>
        <taxon>Eukaryota</taxon>
        <taxon>Fungi</taxon>
        <taxon>Dikarya</taxon>
        <taxon>Basidiomycota</taxon>
        <taxon>Agaricomycotina</taxon>
        <taxon>Agaricomycetes</taxon>
        <taxon>Agaricomycetidae</taxon>
        <taxon>Agaricales</taxon>
        <taxon>Agaricineae</taxon>
        <taxon>Psathyrellaceae</taxon>
        <taxon>Coprinopsis</taxon>
    </lineage>
</organism>
<dbReference type="eggNOG" id="ENOG502QV6W">
    <property type="taxonomic scope" value="Eukaryota"/>
</dbReference>
<sequence length="580" mass="64473">MAKSGSVPSSDLDLLDIDSIYQRAELLSDVDNFTLSPLGHLALTWRGSGQGHGRAPNIGDENVPSHCQPIRCLVADLPAPVRPVDPLVTMVLFSLLPSPPQFFTHFVQLAVSLFHSKTQIRKQLLARRRSPYSYDINQHTGFFPPEPLPKLPPSYEIWEQALRDANGNLSLGEDESEDALERRPYGLEWRARIQEWPVLDTAPLHKNPRLAQRAHLVLAWLVSFYVHSIPPTTSTANTSSGSDSEDRAEPLRVPKSLAVPLMQVSRHLGLAPVLTFADTVLWNWELIHPSRPLSPDNIRFVNTFSGTDDEKNFYYASALAELRGVEILRIIDDFNNLPIGSDLASTTKVSRDLHRLAGIIEDITEIITSVRSACDPHVFYWDIRPWFEGSDAKGPGGPGWIYEGVDEAENLDLSGPSAGQSSVMHALDIFLNIDHKLQERRYPAPSPENKRADHGFMERMRRYMPGQHREFLNVLSTSRSIRQLAQSTPALRDAYDTAVTALKRLRDTHIRIACLYVVTMSRSTPGSRGGCPAAAMIERLHANRLAGKGPVRGTGGNELSILLKAGRDATRRAVLKPSSS</sequence>
<dbReference type="GO" id="GO:0034354">
    <property type="term" value="P:'de novo' NAD+ biosynthetic process from L-tryptophan"/>
    <property type="evidence" value="ECO:0007669"/>
    <property type="project" value="TreeGrafter"/>
</dbReference>
<gene>
    <name evidence="5" type="ORF">CC1G_01112</name>
</gene>
<accession>A8NEJ8</accession>
<dbReference type="GO" id="GO:0019441">
    <property type="term" value="P:L-tryptophan catabolic process to kynurenine"/>
    <property type="evidence" value="ECO:0007669"/>
    <property type="project" value="InterPro"/>
</dbReference>
<dbReference type="AlphaFoldDB" id="A8NEJ8"/>
<name>A8NEJ8_COPC7</name>
<evidence type="ECO:0000313" key="5">
    <source>
        <dbReference type="EMBL" id="EAU88739.2"/>
    </source>
</evidence>
<dbReference type="RefSeq" id="XP_001833050.2">
    <property type="nucleotide sequence ID" value="XM_001832998.2"/>
</dbReference>
<dbReference type="InterPro" id="IPR000898">
    <property type="entry name" value="Indolamine_dOase"/>
</dbReference>
<keyword evidence="4" id="KW-0349">Heme</keyword>
<dbReference type="OMA" id="SNKIMEP"/>
<dbReference type="Proteomes" id="UP000001861">
    <property type="component" value="Unassembled WGS sequence"/>
</dbReference>
<dbReference type="InParanoid" id="A8NEJ8"/>
<evidence type="ECO:0000256" key="4">
    <source>
        <dbReference type="PIRSR" id="PIRSR600898-1"/>
    </source>
</evidence>
<comment type="caution">
    <text evidence="5">The sequence shown here is derived from an EMBL/GenBank/DDBJ whole genome shotgun (WGS) entry which is preliminary data.</text>
</comment>
<comment type="similarity">
    <text evidence="1">Belongs to the indoleamine 2,3-dioxygenase family.</text>
</comment>
<dbReference type="GeneID" id="6009541"/>
<proteinExistence type="inferred from homology"/>
<evidence type="ECO:0000256" key="1">
    <source>
        <dbReference type="ARBA" id="ARBA00007119"/>
    </source>
</evidence>
<reference evidence="5 6" key="1">
    <citation type="journal article" date="2010" name="Proc. Natl. Acad. Sci. U.S.A.">
        <title>Insights into evolution of multicellular fungi from the assembled chromosomes of the mushroom Coprinopsis cinerea (Coprinus cinereus).</title>
        <authorList>
            <person name="Stajich J.E."/>
            <person name="Wilke S.K."/>
            <person name="Ahren D."/>
            <person name="Au C.H."/>
            <person name="Birren B.W."/>
            <person name="Borodovsky M."/>
            <person name="Burns C."/>
            <person name="Canback B."/>
            <person name="Casselton L.A."/>
            <person name="Cheng C.K."/>
            <person name="Deng J."/>
            <person name="Dietrich F.S."/>
            <person name="Fargo D.C."/>
            <person name="Farman M.L."/>
            <person name="Gathman A.C."/>
            <person name="Goldberg J."/>
            <person name="Guigo R."/>
            <person name="Hoegger P.J."/>
            <person name="Hooker J.B."/>
            <person name="Huggins A."/>
            <person name="James T.Y."/>
            <person name="Kamada T."/>
            <person name="Kilaru S."/>
            <person name="Kodira C."/>
            <person name="Kues U."/>
            <person name="Kupfer D."/>
            <person name="Kwan H.S."/>
            <person name="Lomsadze A."/>
            <person name="Li W."/>
            <person name="Lilly W.W."/>
            <person name="Ma L.J."/>
            <person name="Mackey A.J."/>
            <person name="Manning G."/>
            <person name="Martin F."/>
            <person name="Muraguchi H."/>
            <person name="Natvig D.O."/>
            <person name="Palmerini H."/>
            <person name="Ramesh M.A."/>
            <person name="Rehmeyer C.J."/>
            <person name="Roe B.A."/>
            <person name="Shenoy N."/>
            <person name="Stanke M."/>
            <person name="Ter-Hovhannisyan V."/>
            <person name="Tunlid A."/>
            <person name="Velagapudi R."/>
            <person name="Vision T.J."/>
            <person name="Zeng Q."/>
            <person name="Zolan M.E."/>
            <person name="Pukkila P.J."/>
        </authorList>
    </citation>
    <scope>NUCLEOTIDE SEQUENCE [LARGE SCALE GENOMIC DNA]</scope>
    <source>
        <strain evidence="6">Okayama-7 / 130 / ATCC MYA-4618 / FGSC 9003</strain>
    </source>
</reference>
<dbReference type="HOGENOM" id="CLU_010089_2_0_1"/>
<dbReference type="OrthoDB" id="540174at2759"/>
<protein>
    <submittedName>
        <fullName evidence="5">Tryptophan 2,3-dioxygenase</fullName>
    </submittedName>
</protein>
<evidence type="ECO:0000313" key="6">
    <source>
        <dbReference type="Proteomes" id="UP000001861"/>
    </source>
</evidence>
<evidence type="ECO:0000256" key="2">
    <source>
        <dbReference type="ARBA" id="ARBA00022723"/>
    </source>
</evidence>
<keyword evidence="3 4" id="KW-0408">Iron</keyword>
<evidence type="ECO:0000256" key="3">
    <source>
        <dbReference type="ARBA" id="ARBA00023004"/>
    </source>
</evidence>
<dbReference type="PANTHER" id="PTHR28657">
    <property type="entry name" value="INDOLEAMINE 2,3-DIOXYGENASE"/>
    <property type="match status" value="1"/>
</dbReference>
<dbReference type="PANTHER" id="PTHR28657:SF5">
    <property type="entry name" value="INDOLEAMINE 2,3-DIOXYGENASE"/>
    <property type="match status" value="1"/>
</dbReference>